<evidence type="ECO:0000313" key="1">
    <source>
        <dbReference type="EMBL" id="AES73275.1"/>
    </source>
</evidence>
<protein>
    <recommendedName>
        <fullName evidence="4">RRM domain-containing protein</fullName>
    </recommendedName>
</protein>
<organism evidence="1 3">
    <name type="scientific">Medicago truncatula</name>
    <name type="common">Barrel medic</name>
    <name type="synonym">Medicago tribuloides</name>
    <dbReference type="NCBI Taxonomy" id="3880"/>
    <lineage>
        <taxon>Eukaryota</taxon>
        <taxon>Viridiplantae</taxon>
        <taxon>Streptophyta</taxon>
        <taxon>Embryophyta</taxon>
        <taxon>Tracheophyta</taxon>
        <taxon>Spermatophyta</taxon>
        <taxon>Magnoliopsida</taxon>
        <taxon>eudicotyledons</taxon>
        <taxon>Gunneridae</taxon>
        <taxon>Pentapetalae</taxon>
        <taxon>rosids</taxon>
        <taxon>fabids</taxon>
        <taxon>Fabales</taxon>
        <taxon>Fabaceae</taxon>
        <taxon>Papilionoideae</taxon>
        <taxon>50 kb inversion clade</taxon>
        <taxon>NPAAA clade</taxon>
        <taxon>Hologalegina</taxon>
        <taxon>IRL clade</taxon>
        <taxon>Trifolieae</taxon>
        <taxon>Medicago</taxon>
    </lineage>
</organism>
<keyword evidence="3" id="KW-1185">Reference proteome</keyword>
<reference evidence="1 3" key="1">
    <citation type="journal article" date="2011" name="Nature">
        <title>The Medicago genome provides insight into the evolution of rhizobial symbioses.</title>
        <authorList>
            <person name="Young N.D."/>
            <person name="Debelle F."/>
            <person name="Oldroyd G.E."/>
            <person name="Geurts R."/>
            <person name="Cannon S.B."/>
            <person name="Udvardi M.K."/>
            <person name="Benedito V.A."/>
            <person name="Mayer K.F."/>
            <person name="Gouzy J."/>
            <person name="Schoof H."/>
            <person name="Van de Peer Y."/>
            <person name="Proost S."/>
            <person name="Cook D.R."/>
            <person name="Meyers B.C."/>
            <person name="Spannagl M."/>
            <person name="Cheung F."/>
            <person name="De Mita S."/>
            <person name="Krishnakumar V."/>
            <person name="Gundlach H."/>
            <person name="Zhou S."/>
            <person name="Mudge J."/>
            <person name="Bharti A.K."/>
            <person name="Murray J.D."/>
            <person name="Naoumkina M.A."/>
            <person name="Rosen B."/>
            <person name="Silverstein K.A."/>
            <person name="Tang H."/>
            <person name="Rombauts S."/>
            <person name="Zhao P.X."/>
            <person name="Zhou P."/>
            <person name="Barbe V."/>
            <person name="Bardou P."/>
            <person name="Bechner M."/>
            <person name="Bellec A."/>
            <person name="Berger A."/>
            <person name="Berges H."/>
            <person name="Bidwell S."/>
            <person name="Bisseling T."/>
            <person name="Choisne N."/>
            <person name="Couloux A."/>
            <person name="Denny R."/>
            <person name="Deshpande S."/>
            <person name="Dai X."/>
            <person name="Doyle J.J."/>
            <person name="Dudez A.M."/>
            <person name="Farmer A.D."/>
            <person name="Fouteau S."/>
            <person name="Franken C."/>
            <person name="Gibelin C."/>
            <person name="Gish J."/>
            <person name="Goldstein S."/>
            <person name="Gonzalez A.J."/>
            <person name="Green P.J."/>
            <person name="Hallab A."/>
            <person name="Hartog M."/>
            <person name="Hua A."/>
            <person name="Humphray S.J."/>
            <person name="Jeong D.H."/>
            <person name="Jing Y."/>
            <person name="Jocker A."/>
            <person name="Kenton S.M."/>
            <person name="Kim D.J."/>
            <person name="Klee K."/>
            <person name="Lai H."/>
            <person name="Lang C."/>
            <person name="Lin S."/>
            <person name="Macmil S.L."/>
            <person name="Magdelenat G."/>
            <person name="Matthews L."/>
            <person name="McCorrison J."/>
            <person name="Monaghan E.L."/>
            <person name="Mun J.H."/>
            <person name="Najar F.Z."/>
            <person name="Nicholson C."/>
            <person name="Noirot C."/>
            <person name="O'Bleness M."/>
            <person name="Paule C.R."/>
            <person name="Poulain J."/>
            <person name="Prion F."/>
            <person name="Qin B."/>
            <person name="Qu C."/>
            <person name="Retzel E.F."/>
            <person name="Riddle C."/>
            <person name="Sallet E."/>
            <person name="Samain S."/>
            <person name="Samson N."/>
            <person name="Sanders I."/>
            <person name="Saurat O."/>
            <person name="Scarpelli C."/>
            <person name="Schiex T."/>
            <person name="Segurens B."/>
            <person name="Severin A.J."/>
            <person name="Sherrier D.J."/>
            <person name="Shi R."/>
            <person name="Sims S."/>
            <person name="Singer S.R."/>
            <person name="Sinharoy S."/>
            <person name="Sterck L."/>
            <person name="Viollet A."/>
            <person name="Wang B.B."/>
            <person name="Wang K."/>
            <person name="Wang M."/>
            <person name="Wang X."/>
            <person name="Warfsmann J."/>
            <person name="Weissenbach J."/>
            <person name="White D.D."/>
            <person name="White J.D."/>
            <person name="Wiley G.B."/>
            <person name="Wincker P."/>
            <person name="Xing Y."/>
            <person name="Yang L."/>
            <person name="Yao Z."/>
            <person name="Ying F."/>
            <person name="Zhai J."/>
            <person name="Zhou L."/>
            <person name="Zuber A."/>
            <person name="Denarie J."/>
            <person name="Dixon R.A."/>
            <person name="May G.D."/>
            <person name="Schwartz D.C."/>
            <person name="Rogers J."/>
            <person name="Quetier F."/>
            <person name="Town C.D."/>
            <person name="Roe B.A."/>
        </authorList>
    </citation>
    <scope>NUCLEOTIDE SEQUENCE [LARGE SCALE GENOMIC DNA]</scope>
    <source>
        <strain evidence="1">A17</strain>
        <strain evidence="2 3">cv. Jemalong A17</strain>
    </source>
</reference>
<dbReference type="HOGENOM" id="CLU_1996008_0_0_1"/>
<proteinExistence type="predicted"/>
<dbReference type="EMBL" id="CM001219">
    <property type="protein sequence ID" value="AES73275.1"/>
    <property type="molecule type" value="Genomic_DNA"/>
</dbReference>
<accession>G7J6B8</accession>
<dbReference type="PaxDb" id="3880-AES73275"/>
<evidence type="ECO:0008006" key="4">
    <source>
        <dbReference type="Google" id="ProtNLM"/>
    </source>
</evidence>
<dbReference type="AlphaFoldDB" id="G7J6B8"/>
<sequence>MYILVIDREIRKPKGYGFCEYKDEELNKAKVERERERERERENPSVYPLDLPLGMSQIMKQACQCVQGCWLSQIAARTTSTIIATSSLKACFCRCCWLCVKREKEKYVLLLVSFIPEKKKIEEFA</sequence>
<gene>
    <name evidence="1" type="ordered locus">MTR_3g101510</name>
</gene>
<dbReference type="EnsemblPlants" id="AES73275">
    <property type="protein sequence ID" value="AES73275"/>
    <property type="gene ID" value="MTR_3g101510"/>
</dbReference>
<reference evidence="1 3" key="2">
    <citation type="journal article" date="2014" name="BMC Genomics">
        <title>An improved genome release (version Mt4.0) for the model legume Medicago truncatula.</title>
        <authorList>
            <person name="Tang H."/>
            <person name="Krishnakumar V."/>
            <person name="Bidwell S."/>
            <person name="Rosen B."/>
            <person name="Chan A."/>
            <person name="Zhou S."/>
            <person name="Gentzbittel L."/>
            <person name="Childs K.L."/>
            <person name="Yandell M."/>
            <person name="Gundlach H."/>
            <person name="Mayer K.F."/>
            <person name="Schwartz D.C."/>
            <person name="Town C.D."/>
        </authorList>
    </citation>
    <scope>GENOME REANNOTATION</scope>
    <source>
        <strain evidence="2 3">cv. Jemalong A17</strain>
    </source>
</reference>
<reference evidence="2" key="3">
    <citation type="submission" date="2015-04" db="UniProtKB">
        <authorList>
            <consortium name="EnsemblPlants"/>
        </authorList>
    </citation>
    <scope>IDENTIFICATION</scope>
    <source>
        <strain evidence="2">cv. Jemalong A17</strain>
    </source>
</reference>
<evidence type="ECO:0000313" key="3">
    <source>
        <dbReference type="Proteomes" id="UP000002051"/>
    </source>
</evidence>
<name>G7J6B8_MEDTR</name>
<evidence type="ECO:0000313" key="2">
    <source>
        <dbReference type="EnsemblPlants" id="AES73275"/>
    </source>
</evidence>
<dbReference type="Proteomes" id="UP000002051">
    <property type="component" value="Chromosome 3"/>
</dbReference>